<evidence type="ECO:0000313" key="3">
    <source>
        <dbReference type="Proteomes" id="UP001152795"/>
    </source>
</evidence>
<proteinExistence type="predicted"/>
<evidence type="ECO:0000313" key="2">
    <source>
        <dbReference type="EMBL" id="CAB3979390.1"/>
    </source>
</evidence>
<dbReference type="EMBL" id="CACRXK020000192">
    <property type="protein sequence ID" value="CAB3979390.1"/>
    <property type="molecule type" value="Genomic_DNA"/>
</dbReference>
<dbReference type="PANTHER" id="PTHR11505">
    <property type="entry name" value="L1 TRANSPOSABLE ELEMENT-RELATED"/>
    <property type="match status" value="1"/>
</dbReference>
<dbReference type="Pfam" id="PF25298">
    <property type="entry name" value="Baculo_FP_2nd"/>
    <property type="match status" value="1"/>
</dbReference>
<organism evidence="2 3">
    <name type="scientific">Paramuricea clavata</name>
    <name type="common">Red gorgonian</name>
    <name type="synonym">Violescent sea-whip</name>
    <dbReference type="NCBI Taxonomy" id="317549"/>
    <lineage>
        <taxon>Eukaryota</taxon>
        <taxon>Metazoa</taxon>
        <taxon>Cnidaria</taxon>
        <taxon>Anthozoa</taxon>
        <taxon>Octocorallia</taxon>
        <taxon>Malacalcyonacea</taxon>
        <taxon>Plexauridae</taxon>
        <taxon>Paramuricea</taxon>
    </lineage>
</organism>
<evidence type="ECO:0000259" key="1">
    <source>
        <dbReference type="Pfam" id="PF25298"/>
    </source>
</evidence>
<name>A0A6S7FZ71_PARCT</name>
<dbReference type="InterPro" id="IPR004244">
    <property type="entry name" value="Transposase_22"/>
</dbReference>
<keyword evidence="3" id="KW-1185">Reference proteome</keyword>
<comment type="caution">
    <text evidence="2">The sequence shown here is derived from an EMBL/GenBank/DDBJ whole genome shotgun (WGS) entry which is preliminary data.</text>
</comment>
<accession>A0A6S7FZ71</accession>
<sequence length="277" mass="32614">MTKPLNKDTFMKLWKEELLPTILDRIRDEIKPIRDNIQAVKAKCDQIESSQALLAEKYDSMLESLQSTKKQVSELDQSLKQKVKKIDDLEKVLKEQDVKLDEMHQYSRRDCIEITGIPVTSNDNPKQLTVELGELMGIANISEHHISIAHRLPSTRNVKDRLIAKFVHREMRDEFYRRRGRLAGKTSNDLPLISREYDQSTTSTRPNKIHINESLTAYRERLFGKINHFKRDKHFKYIWTANGKILLRESDSSPIHVFTRVEEFHEFENNYTSNLHR</sequence>
<dbReference type="AlphaFoldDB" id="A0A6S7FZ71"/>
<reference evidence="2" key="1">
    <citation type="submission" date="2020-04" db="EMBL/GenBank/DDBJ databases">
        <authorList>
            <person name="Alioto T."/>
            <person name="Alioto T."/>
            <person name="Gomez Garrido J."/>
        </authorList>
    </citation>
    <scope>NUCLEOTIDE SEQUENCE</scope>
    <source>
        <strain evidence="2">A484AB</strain>
    </source>
</reference>
<dbReference type="InterPro" id="IPR057251">
    <property type="entry name" value="FP_C"/>
</dbReference>
<protein>
    <recommendedName>
        <fullName evidence="1">FP protein C-terminal domain-containing protein</fullName>
    </recommendedName>
</protein>
<dbReference type="OrthoDB" id="8196581at2759"/>
<dbReference type="Proteomes" id="UP001152795">
    <property type="component" value="Unassembled WGS sequence"/>
</dbReference>
<feature type="domain" description="FP protein C-terminal" evidence="1">
    <location>
        <begin position="216"/>
        <end position="260"/>
    </location>
</feature>
<gene>
    <name evidence="2" type="ORF">PACLA_8A020394</name>
</gene>